<feature type="compositionally biased region" description="Polar residues" evidence="3">
    <location>
        <begin position="2451"/>
        <end position="2461"/>
    </location>
</feature>
<comment type="caution">
    <text evidence="5">The sequence shown here is derived from an EMBL/GenBank/DDBJ whole genome shotgun (WGS) entry which is preliminary data.</text>
</comment>
<dbReference type="OrthoDB" id="271628at2759"/>
<feature type="region of interest" description="Disordered" evidence="3">
    <location>
        <begin position="1523"/>
        <end position="1565"/>
    </location>
</feature>
<feature type="region of interest" description="Disordered" evidence="3">
    <location>
        <begin position="389"/>
        <end position="408"/>
    </location>
</feature>
<feature type="compositionally biased region" description="Low complexity" evidence="3">
    <location>
        <begin position="2191"/>
        <end position="2204"/>
    </location>
</feature>
<feature type="region of interest" description="Disordered" evidence="3">
    <location>
        <begin position="2169"/>
        <end position="2204"/>
    </location>
</feature>
<feature type="region of interest" description="Disordered" evidence="3">
    <location>
        <begin position="3211"/>
        <end position="3247"/>
    </location>
</feature>
<feature type="region of interest" description="Disordered" evidence="3">
    <location>
        <begin position="118"/>
        <end position="143"/>
    </location>
</feature>
<feature type="compositionally biased region" description="Polar residues" evidence="3">
    <location>
        <begin position="727"/>
        <end position="747"/>
    </location>
</feature>
<feature type="compositionally biased region" description="Low complexity" evidence="3">
    <location>
        <begin position="2554"/>
        <end position="2569"/>
    </location>
</feature>
<feature type="region of interest" description="Disordered" evidence="3">
    <location>
        <begin position="61"/>
        <end position="80"/>
    </location>
</feature>
<feature type="region of interest" description="Disordered" evidence="3">
    <location>
        <begin position="1153"/>
        <end position="1178"/>
    </location>
</feature>
<feature type="compositionally biased region" description="Low complexity" evidence="3">
    <location>
        <begin position="1986"/>
        <end position="1998"/>
    </location>
</feature>
<dbReference type="GO" id="GO:0005737">
    <property type="term" value="C:cytoplasm"/>
    <property type="evidence" value="ECO:0007669"/>
    <property type="project" value="TreeGrafter"/>
</dbReference>
<feature type="region of interest" description="Disordered" evidence="3">
    <location>
        <begin position="2879"/>
        <end position="2909"/>
    </location>
</feature>
<feature type="compositionally biased region" description="Low complexity" evidence="3">
    <location>
        <begin position="3144"/>
        <end position="3163"/>
    </location>
</feature>
<evidence type="ECO:0000256" key="1">
    <source>
        <dbReference type="PIRSR" id="PIRSR630564-1"/>
    </source>
</evidence>
<dbReference type="InterPro" id="IPR030564">
    <property type="entry name" value="Myotubularin"/>
</dbReference>
<feature type="compositionally biased region" description="Low complexity" evidence="3">
    <location>
        <begin position="3067"/>
        <end position="3081"/>
    </location>
</feature>
<dbReference type="KEGG" id="phet:94293491"/>
<name>A0A836I1U9_9TRYP</name>
<feature type="compositionally biased region" description="Pro residues" evidence="3">
    <location>
        <begin position="2595"/>
        <end position="2605"/>
    </location>
</feature>
<feature type="region of interest" description="Disordered" evidence="3">
    <location>
        <begin position="1334"/>
        <end position="1353"/>
    </location>
</feature>
<keyword evidence="6" id="KW-1185">Reference proteome</keyword>
<dbReference type="GeneID" id="94293491"/>
<dbReference type="RefSeq" id="XP_067758839.1">
    <property type="nucleotide sequence ID" value="XM_067903414.1"/>
</dbReference>
<feature type="region of interest" description="Disordered" evidence="3">
    <location>
        <begin position="1641"/>
        <end position="1697"/>
    </location>
</feature>
<gene>
    <name evidence="5" type="ORF">JKF63_07477</name>
</gene>
<feature type="compositionally biased region" description="Acidic residues" evidence="3">
    <location>
        <begin position="1553"/>
        <end position="1565"/>
    </location>
</feature>
<evidence type="ECO:0000256" key="3">
    <source>
        <dbReference type="SAM" id="MobiDB-lite"/>
    </source>
</evidence>
<feature type="compositionally biased region" description="Polar residues" evidence="3">
    <location>
        <begin position="2947"/>
        <end position="2963"/>
    </location>
</feature>
<feature type="compositionally biased region" description="Polar residues" evidence="3">
    <location>
        <begin position="1668"/>
        <end position="1677"/>
    </location>
</feature>
<feature type="region of interest" description="Disordered" evidence="3">
    <location>
        <begin position="972"/>
        <end position="995"/>
    </location>
</feature>
<feature type="compositionally biased region" description="Gly residues" evidence="3">
    <location>
        <begin position="1340"/>
        <end position="1352"/>
    </location>
</feature>
<feature type="compositionally biased region" description="Basic and acidic residues" evidence="3">
    <location>
        <begin position="2814"/>
        <end position="2842"/>
    </location>
</feature>
<accession>A0A836I1U9</accession>
<feature type="region of interest" description="Disordered" evidence="3">
    <location>
        <begin position="449"/>
        <end position="483"/>
    </location>
</feature>
<feature type="region of interest" description="Disordered" evidence="3">
    <location>
        <begin position="3065"/>
        <end position="3101"/>
    </location>
</feature>
<feature type="region of interest" description="Disordered" evidence="3">
    <location>
        <begin position="3138"/>
        <end position="3179"/>
    </location>
</feature>
<dbReference type="Pfam" id="PF06602">
    <property type="entry name" value="Myotub-related"/>
    <property type="match status" value="2"/>
</dbReference>
<feature type="compositionally biased region" description="Acidic residues" evidence="3">
    <location>
        <begin position="2801"/>
        <end position="2813"/>
    </location>
</feature>
<feature type="region of interest" description="Disordered" evidence="3">
    <location>
        <begin position="2554"/>
        <end position="2610"/>
    </location>
</feature>
<feature type="domain" description="Myotubularin phosphatase" evidence="4">
    <location>
        <begin position="1861"/>
        <end position="2742"/>
    </location>
</feature>
<feature type="region of interest" description="Disordered" evidence="3">
    <location>
        <begin position="2300"/>
        <end position="2323"/>
    </location>
</feature>
<feature type="compositionally biased region" description="Basic and acidic residues" evidence="3">
    <location>
        <begin position="1019"/>
        <end position="1037"/>
    </location>
</feature>
<evidence type="ECO:0000313" key="6">
    <source>
        <dbReference type="Proteomes" id="UP000674318"/>
    </source>
</evidence>
<feature type="compositionally biased region" description="Basic and acidic residues" evidence="3">
    <location>
        <begin position="461"/>
        <end position="483"/>
    </location>
</feature>
<feature type="region of interest" description="Disordered" evidence="3">
    <location>
        <begin position="803"/>
        <end position="866"/>
    </location>
</feature>
<protein>
    <recommendedName>
        <fullName evidence="4">Myotubularin phosphatase domain-containing protein</fullName>
    </recommendedName>
</protein>
<feature type="compositionally biased region" description="Acidic residues" evidence="3">
    <location>
        <begin position="3212"/>
        <end position="3231"/>
    </location>
</feature>
<dbReference type="PANTHER" id="PTHR10807">
    <property type="entry name" value="MYOTUBULARIN-RELATED"/>
    <property type="match status" value="1"/>
</dbReference>
<feature type="compositionally biased region" description="Polar residues" evidence="3">
    <location>
        <begin position="61"/>
        <end position="76"/>
    </location>
</feature>
<feature type="region of interest" description="Disordered" evidence="3">
    <location>
        <begin position="2801"/>
        <end position="2842"/>
    </location>
</feature>
<feature type="region of interest" description="Disordered" evidence="3">
    <location>
        <begin position="1017"/>
        <end position="1099"/>
    </location>
</feature>
<feature type="compositionally biased region" description="Low complexity" evidence="3">
    <location>
        <begin position="449"/>
        <end position="459"/>
    </location>
</feature>
<proteinExistence type="predicted"/>
<feature type="region of interest" description="Disordered" evidence="3">
    <location>
        <begin position="2442"/>
        <end position="2511"/>
    </location>
</feature>
<feature type="region of interest" description="Disordered" evidence="3">
    <location>
        <begin position="1972"/>
        <end position="1998"/>
    </location>
</feature>
<dbReference type="EMBL" id="JAFJZO010000012">
    <property type="protein sequence ID" value="KAG5509832.1"/>
    <property type="molecule type" value="Genomic_DNA"/>
</dbReference>
<evidence type="ECO:0000313" key="5">
    <source>
        <dbReference type="EMBL" id="KAG5509832.1"/>
    </source>
</evidence>
<organism evidence="5 6">
    <name type="scientific">Porcisia hertigi</name>
    <dbReference type="NCBI Taxonomy" id="2761500"/>
    <lineage>
        <taxon>Eukaryota</taxon>
        <taxon>Discoba</taxon>
        <taxon>Euglenozoa</taxon>
        <taxon>Kinetoplastea</taxon>
        <taxon>Metakinetoplastina</taxon>
        <taxon>Trypanosomatida</taxon>
        <taxon>Trypanosomatidae</taxon>
        <taxon>Leishmaniinae</taxon>
        <taxon>Porcisia</taxon>
    </lineage>
</organism>
<feature type="binding site" evidence="2">
    <location>
        <begin position="2354"/>
        <end position="2360"/>
    </location>
    <ligand>
        <name>substrate</name>
    </ligand>
</feature>
<evidence type="ECO:0000256" key="2">
    <source>
        <dbReference type="PIRSR" id="PIRSR630564-2"/>
    </source>
</evidence>
<feature type="compositionally biased region" description="Pro residues" evidence="3">
    <location>
        <begin position="843"/>
        <end position="862"/>
    </location>
</feature>
<dbReference type="PROSITE" id="PS51339">
    <property type="entry name" value="PPASE_MYOTUBULARIN"/>
    <property type="match status" value="1"/>
</dbReference>
<feature type="region of interest" description="Disordered" evidence="3">
    <location>
        <begin position="2932"/>
        <end position="2989"/>
    </location>
</feature>
<feature type="region of interest" description="Disordered" evidence="3">
    <location>
        <begin position="727"/>
        <end position="759"/>
    </location>
</feature>
<evidence type="ECO:0000259" key="4">
    <source>
        <dbReference type="PROSITE" id="PS51339"/>
    </source>
</evidence>
<dbReference type="InterPro" id="IPR029021">
    <property type="entry name" value="Prot-tyrosine_phosphatase-like"/>
</dbReference>
<feature type="compositionally biased region" description="Gly residues" evidence="3">
    <location>
        <begin position="1643"/>
        <end position="1653"/>
    </location>
</feature>
<sequence length="3247" mass="343067">MSTVSIIGIDATWKSSCFPSTVADDADSTARNNRTGVLMVPEIGTGTGIVILDLGRRNPDVNASQIPNTTSTTSQVPEKPSIRARDCRLWERMQATGFPCLVAVMAQPLVEASHRTVKERSSDMEGSSDIGRGAGAVPTPVHHPLSMPTTLSPPPLTALPPSASDQTAKQLLLYMSIDAPPVVSPQDTTCTADHGDVANGVGDYSCSETPAPVAVPSLSHDTSSSYVRGKLCEPLNPGVARGTTATPPMSGLPCPIRSSTLLGTRSQTRALVPLYYGSAPVASLRYLLASTAVRVDAHSTPWASLTAVSTVMREAERTALVEQGDESQQQPTVSTSACTAASTGAVGVAQVVCRAVWPIPPWPANALPEFFPEAFPLLSYSMNTDGDYHDASMTEPSPKKMPGPLSAAAADDDDVEAAISDLVEHLGEWNSSLVASMLMSAQVIAVSTSTTQSPSPSLPRKQWETAETKHKTMKGKADTDAADVEKEAGRVTAASAFLTSMPELLALLFQYWHQQRQHQEASTSLHAFAAPTTAAAATASTTTGFAAHEGIGMIRQSPASPPQTPAHISRAFFQDPQGHAYPTEEDWLKSIEHTPEKTTSPSCLTAPPPPADRHNYTTASFVEQLLMSIEFSIAYLVNRKREAAEAAATGRQARVDALSEVVGGNSVHAPPLTSSQVQQRLQCYRLPCISSRTPFEVVWGLYLAQRMRMLCDPATLAAAVTKVQGGTTTPVATQRQSSTPPQPLQQHTESDLADPGEVEHPQDACGLCCTAMDVWTLWEQTAKPTTTPPPLATPTALTPTVEIGGITNTHPPLAGRTPLQPSQQSRTRMLPPRNVESRDAPPDRMPALPPPRSSTSQPPPSRLPSHISFTVQTASNPCKNSHSAPDVGAIGGSTPAMASLRGTTATAVYERRLTSPPTPFPARCTQLQREREPAPISSTATPTTAVAAAAAATADLLQVLPSLLPIRGSITDTCSSPSPQPPTTLLRNTPPSLQRPPKQLCAFTAATPELWASMRRAQKHDPVDAGQQERRERRAFTEARTTAGPAPAQQQQQATICTTQRSRIESLESFGGGSGDSADDAEGSRDDCKTRAAAQGSGSAYDSLRLATVLPQTHAQQRRGVQRVLGSTVKPLRRVVSATPAAERCRWETDFSGEVGSGSDSAARRTPNATGAAPSEKCRRAAQLPNVAQWMEQHDGVDATLVTQSLSRHRRPRGGLYSAASFVAVLSAAVARLLSHDFPATPSSLDPSTPASASCATASVAAQRLELIRCGRFLPTLATLESLNLLKRCVPVWCYTFDPITGCRTPSEHGDNIGGSSGHAHNQSYLQRYAPSLNRAVPGSRGGNSGGSGAGSGIHELGRASKAGLTATYRYMADTAKTVLDAVKSSAPNKAHDVMMGIDGDNTQPAGGGDARCPVFPGTPATTIPPPPKATPVVSPPIVVPPVHGSGNVTRDVTKDPSLYYAVCGLYITEQDIIIRAMPTVEVRRQRERAKLKRRQHQQQLHKGLSTAHTRFWSWAKSSGGGENYLGHSGTPLGDGEAERFRCADGNTSGGEGEGEGVDDDDDSDDEEVVELLVLPRVSLVSVTACAVDRSAGGVFSHKHAHKLHDHLEKQPNITPLYSPITPSSVPHMSSATAHLARRGVSFRGGNGSGGGDGHGEGDRGGGGARRSNATTTSSPAAHTRHKLPRTSAIPREPGQTPFATMSTVVVLRLESVDMQTVWLEFTDEAVLNEVYQMLCATLASTTQPSGIADGPSRLSYTPLQQPLPCHGNRFLSSARRPWSMVPLVLLAAKVLPQGGATSPFIQAFLKNVTVAAVMLNAQGTVPSPATVAVRSPSLPSTQSSIISLPSSPPPHGLPTTLADTWWLYDPAREFARQGLPEEHWTLTRVNTDYAFCPTYPSAFVVPASVAHAMESGAMDGQHRMSRRVEAVAFYYAPTGGVLVRSAQPTLATLMTDVPTGPALEWTSRMTGGRLGKAAQDIPSLPPPTTTTTQPQPQPTTTTVPLRDVHCFTLNAFAAAAGVIAQQIFVMDLRSPRAAVGNAGKGGGTMDFLSYPFRGVEYAGLPNIHTVKKAWRRLRASLTHDAPLQLRGDDSGCLETQYVQHAGEPPYAAVVAAAELSLRAKRPASGIGVTRPQLASLLPRLHKRESRTLRHVRGGTSGAEGEALIGYSDSEHVDGDDENENAGAGDDGAREGATSGTGAATSAPSRLPFSLGSVRWSAFFSAMTPAGGASVTAMMPAAQREWLAYLAMLLNTAVVAARRVCGVPTDPLYVPAMQHNGPSANCFSYIVGHAFSHFRLPKSSSSAALPQPPPPGSRRGLRTPATAGASAARSFKPPLASYEHDAHKTLAHVVFLNCSDGWDRTPQISVLVQLLLDPYYRTVEGLCILLERELLCFGHPTQLRSAAVRGNAANHTVQPVQDDRSVDVAVAASAAAAAANGIGTQVPMEARQSKDTVTAARSSPTHAAHASAESQSGATVESDRRSDSEVSQVSCDVAPQAATASVTGDDDHYGYDDGDASSVILLEEVEAEGFNAAAESKPKEKALYRWPQRARAALSRGGSTSASAGDAGATWDREQRCSTPPAGAHAPSVSASMPAKPPAASPPPSSQSSNEAAPILAQLLDAIHQLVVLYPACFEYTPQFVCLLLDLLHSGMISTFSVNCEQHVGSQWVAEGTLSLSQWCALLLSTTTATPSTVSAPKPVMANPPRLSSPTVARSGGGGATTALIPITAHNPRATVAPELLRQRDPRSALALPLSPPSLPSSYADPVSELGGAEANVGAASSADTSFHRLDSTFLMCDAGMEEAEEEEEEEEDGGKKDHDQKDSVEKTVDLSRCSSGEEGRGKAFALHRRRSGNVGASGKQPRRTVAVARLQASGCTLAAPPLGHGETVGKEEPAAMEGRSLTPPLPTLAPPDPCLGLYDFDYTTRWGVSLTSEAPPQPRSGHAPLTSFSGCSAATSPSTHSAQPHGEASRSGGSRQREHSQQPGGYNSNAAMVVDEFTRRLLPISYSALYYSNYLNPEFSLRHNRVDVGPLVDFILPYKLTLWRAAYARHSFWGARQAQLQHSTGQYHQQYHQQQQQQQQRPPQNSWRGSGGGIGHGVPNATGDLRDYVGRYGGGGNGCSADIATQALPARPAFEAARWQPRSNSSGPSSSLADTSVTSRAAGGSGGTSVLPGEDKSECHVYGRPTPFADTSALCATPTPGIYQFHIGSSSEDEEEDHAGGGGEEEEEGEAGMLNGCGHTCQGART</sequence>
<reference evidence="5 6" key="1">
    <citation type="submission" date="2021-02" db="EMBL/GenBank/DDBJ databases">
        <title>Porcisia hertigi Genome sequencing and assembly.</title>
        <authorList>
            <person name="Almutairi H."/>
            <person name="Gatherer D."/>
        </authorList>
    </citation>
    <scope>NUCLEOTIDE SEQUENCE [LARGE SCALE GENOMIC DNA]</scope>
    <source>
        <strain evidence="5 6">C119</strain>
    </source>
</reference>
<dbReference type="InterPro" id="IPR010569">
    <property type="entry name" value="Myotubularin-like_Pase_dom"/>
</dbReference>
<dbReference type="Proteomes" id="UP000674318">
    <property type="component" value="Unassembled WGS sequence"/>
</dbReference>
<feature type="active site" description="Phosphocysteine intermediate" evidence="1">
    <location>
        <position position="2354"/>
    </location>
</feature>
<feature type="compositionally biased region" description="Low complexity" evidence="3">
    <location>
        <begin position="1038"/>
        <end position="1060"/>
    </location>
</feature>
<dbReference type="PANTHER" id="PTHR10807:SF128">
    <property type="entry name" value="PHOSPHATIDYLINOSITOL-3,5-BISPHOSPHATE 3-PHOSPHATASE"/>
    <property type="match status" value="1"/>
</dbReference>
<feature type="region of interest" description="Disordered" evidence="3">
    <location>
        <begin position="2693"/>
        <end position="2716"/>
    </location>
</feature>
<dbReference type="SUPFAM" id="SSF52799">
    <property type="entry name" value="(Phosphotyrosine protein) phosphatases II"/>
    <property type="match status" value="2"/>
</dbReference>